<evidence type="ECO:0000259" key="7">
    <source>
        <dbReference type="Pfam" id="PF00347"/>
    </source>
</evidence>
<comment type="function">
    <text evidence="4 6">This protein binds to the 23S rRNA, and is important in its secondary structure. It is located near the subunit interface in the base of the L7/L12 stalk, and near the tRNA binding site of the peptidyltransferase center.</text>
</comment>
<dbReference type="HAMAP" id="MF_01365_B">
    <property type="entry name" value="Ribosomal_uL6_B"/>
    <property type="match status" value="1"/>
</dbReference>
<feature type="domain" description="Large ribosomal subunit protein uL6 alpha-beta" evidence="7">
    <location>
        <begin position="11"/>
        <end position="86"/>
    </location>
</feature>
<dbReference type="GO" id="GO:0003735">
    <property type="term" value="F:structural constituent of ribosome"/>
    <property type="evidence" value="ECO:0007669"/>
    <property type="project" value="UniProtKB-UniRule"/>
</dbReference>
<dbReference type="InterPro" id="IPR019906">
    <property type="entry name" value="Ribosomal_uL6_bac-type"/>
</dbReference>
<sequence length="181" mass="19558">MSRVAKAPITIPTGIEVSLSGSSMIVKGKLGQMQMVVHPSVTVTNAENVLTFDIAKLDKKDQKKAWAQAGTARANTANLIQGVSEGWVKTLTLIGVGYRAKSAGKVIDLTLGFSHPVQYTLPEGISAETPSQTEIVIKGMDKQKVGQVAAEIRAYRPPEPYKGKGVRYTDEHVVRKEAKKK</sequence>
<proteinExistence type="inferred from homology"/>
<dbReference type="GO" id="GO:0022625">
    <property type="term" value="C:cytosolic large ribosomal subunit"/>
    <property type="evidence" value="ECO:0007669"/>
    <property type="project" value="UniProtKB-UniRule"/>
</dbReference>
<dbReference type="GO" id="GO:0002181">
    <property type="term" value="P:cytoplasmic translation"/>
    <property type="evidence" value="ECO:0007669"/>
    <property type="project" value="TreeGrafter"/>
</dbReference>
<gene>
    <name evidence="4 8" type="primary">rplF</name>
    <name evidence="8" type="ORF">BSEPE_0287</name>
</gene>
<dbReference type="KEGG" id="ebh:BSEPE_0287"/>
<dbReference type="Gene3D" id="3.90.930.12">
    <property type="entry name" value="Ribosomal protein L6, alpha-beta domain"/>
    <property type="match status" value="2"/>
</dbReference>
<dbReference type="AlphaFoldDB" id="A0A0N7KB84"/>
<dbReference type="EMBL" id="AP013042">
    <property type="protein sequence ID" value="BAS67303.1"/>
    <property type="molecule type" value="Genomic_DNA"/>
</dbReference>
<dbReference type="InterPro" id="IPR000702">
    <property type="entry name" value="Ribosomal_uL6-like"/>
</dbReference>
<dbReference type="PIRSF" id="PIRSF002162">
    <property type="entry name" value="Ribosomal_L6"/>
    <property type="match status" value="1"/>
</dbReference>
<dbReference type="OrthoDB" id="9805007at2"/>
<accession>A0A0N7KB84</accession>
<reference evidence="8 9" key="2">
    <citation type="journal article" date="2016" name="ISME J.">
        <title>Heterogeneous composition of key metabolic gene clusters in a vent mussel symbiont population.</title>
        <authorList>
            <person name="Ikuta T."/>
            <person name="Takaki Y."/>
            <person name="Nagai Y."/>
            <person name="Shimamura S."/>
            <person name="Tsuda M."/>
            <person name="Kawagucci S."/>
            <person name="Aoki Y."/>
            <person name="Inoue K."/>
            <person name="Teruya M."/>
            <person name="Satou K."/>
            <person name="Teruya K."/>
            <person name="Shimoji M."/>
            <person name="Tamotsu H."/>
            <person name="Hirano T."/>
            <person name="Maruyama T."/>
            <person name="Yoshida T."/>
        </authorList>
    </citation>
    <scope>NUCLEOTIDE SEQUENCE [LARGE SCALE GENOMIC DNA]</scope>
    <source>
        <strain evidence="8 9">Myojin Knoll</strain>
    </source>
</reference>
<dbReference type="PANTHER" id="PTHR11655">
    <property type="entry name" value="60S/50S RIBOSOMAL PROTEIN L6/L9"/>
    <property type="match status" value="1"/>
</dbReference>
<dbReference type="NCBIfam" id="TIGR03654">
    <property type="entry name" value="L6_bact"/>
    <property type="match status" value="1"/>
</dbReference>
<comment type="similarity">
    <text evidence="1 4 5">Belongs to the universal ribosomal protein uL6 family.</text>
</comment>
<name>A0A0N7KB84_9GAMM</name>
<dbReference type="Proteomes" id="UP000067399">
    <property type="component" value="Chromosome"/>
</dbReference>
<dbReference type="STRING" id="1303921.BSEPE_0287"/>
<keyword evidence="3 4" id="KW-0687">Ribonucleoprotein</keyword>
<evidence type="ECO:0000256" key="4">
    <source>
        <dbReference type="HAMAP-Rule" id="MF_01365"/>
    </source>
</evidence>
<evidence type="ECO:0000256" key="1">
    <source>
        <dbReference type="ARBA" id="ARBA00009356"/>
    </source>
</evidence>
<dbReference type="PANTHER" id="PTHR11655:SF14">
    <property type="entry name" value="LARGE RIBOSOMAL SUBUNIT PROTEIN UL6M"/>
    <property type="match status" value="1"/>
</dbReference>
<comment type="subunit">
    <text evidence="4">Part of the 50S ribosomal subunit.</text>
</comment>
<dbReference type="FunFam" id="3.90.930.12:FF:000001">
    <property type="entry name" value="50S ribosomal protein L6"/>
    <property type="match status" value="1"/>
</dbReference>
<evidence type="ECO:0000313" key="9">
    <source>
        <dbReference type="Proteomes" id="UP000067399"/>
    </source>
</evidence>
<dbReference type="InterPro" id="IPR036789">
    <property type="entry name" value="Ribosomal_uL6-like_a/b-dom_sf"/>
</dbReference>
<feature type="domain" description="Large ribosomal subunit protein uL6 alpha-beta" evidence="7">
    <location>
        <begin position="94"/>
        <end position="168"/>
    </location>
</feature>
<dbReference type="SUPFAM" id="SSF56053">
    <property type="entry name" value="Ribosomal protein L6"/>
    <property type="match status" value="2"/>
</dbReference>
<keyword evidence="4 6" id="KW-0694">RNA-binding</keyword>
<dbReference type="GO" id="GO:0019843">
    <property type="term" value="F:rRNA binding"/>
    <property type="evidence" value="ECO:0007669"/>
    <property type="project" value="UniProtKB-UniRule"/>
</dbReference>
<dbReference type="PROSITE" id="PS00525">
    <property type="entry name" value="RIBOSOMAL_L6_1"/>
    <property type="match status" value="1"/>
</dbReference>
<dbReference type="InterPro" id="IPR020040">
    <property type="entry name" value="Ribosomal_uL6_a/b-dom"/>
</dbReference>
<protein>
    <recommendedName>
        <fullName evidence="4">Large ribosomal subunit protein uL6</fullName>
    </recommendedName>
</protein>
<dbReference type="RefSeq" id="WP_066043079.1">
    <property type="nucleotide sequence ID" value="NZ_AP013042.1"/>
</dbReference>
<reference evidence="8 9" key="1">
    <citation type="journal article" date="2000" name="Mar. Ecol. Prog. Ser.">
        <title>Phylogenetic characterization of endosymbionts in three hydrothermal vent mussels: influence on host distributions.</title>
        <authorList>
            <person name="Fujiwara Y."/>
            <person name="Takai K."/>
            <person name="Uematsu K."/>
            <person name="Tsuchida S."/>
            <person name="Hunt J.C."/>
            <person name="Hashimoto J."/>
        </authorList>
    </citation>
    <scope>NUCLEOTIDE SEQUENCE [LARGE SCALE GENOMIC DNA]</scope>
    <source>
        <strain evidence="8 9">Myojin Knoll</strain>
    </source>
</reference>
<organism evidence="8 9">
    <name type="scientific">endosymbiont of Bathymodiolus septemdierum str. Myojin knoll</name>
    <dbReference type="NCBI Taxonomy" id="1303921"/>
    <lineage>
        <taxon>Bacteria</taxon>
        <taxon>Pseudomonadati</taxon>
        <taxon>Pseudomonadota</taxon>
        <taxon>Gammaproteobacteria</taxon>
        <taxon>sulfur-oxidizing symbionts</taxon>
    </lineage>
</organism>
<evidence type="ECO:0000313" key="8">
    <source>
        <dbReference type="EMBL" id="BAS67303.1"/>
    </source>
</evidence>
<evidence type="ECO:0000256" key="2">
    <source>
        <dbReference type="ARBA" id="ARBA00022980"/>
    </source>
</evidence>
<dbReference type="Pfam" id="PF00347">
    <property type="entry name" value="Ribosomal_L6"/>
    <property type="match status" value="2"/>
</dbReference>
<keyword evidence="4 6" id="KW-0699">rRNA-binding</keyword>
<dbReference type="InterPro" id="IPR002358">
    <property type="entry name" value="Ribosomal_uL6_CS"/>
</dbReference>
<dbReference type="PRINTS" id="PR00059">
    <property type="entry name" value="RIBOSOMALL6"/>
</dbReference>
<evidence type="ECO:0000256" key="6">
    <source>
        <dbReference type="RuleBase" id="RU003870"/>
    </source>
</evidence>
<evidence type="ECO:0000256" key="5">
    <source>
        <dbReference type="RuleBase" id="RU003869"/>
    </source>
</evidence>
<keyword evidence="9" id="KW-1185">Reference proteome</keyword>
<evidence type="ECO:0000256" key="3">
    <source>
        <dbReference type="ARBA" id="ARBA00023274"/>
    </source>
</evidence>
<keyword evidence="2 4" id="KW-0689">Ribosomal protein</keyword>